<keyword evidence="1" id="KW-0378">Hydrolase</keyword>
<dbReference type="Proteomes" id="UP000516117">
    <property type="component" value="Chromosome"/>
</dbReference>
<dbReference type="PANTHER" id="PTHR43481">
    <property type="entry name" value="FRUCTOSE-1-PHOSPHATE PHOSPHATASE"/>
    <property type="match status" value="1"/>
</dbReference>
<dbReference type="SFLD" id="SFLDG01135">
    <property type="entry name" value="C1.5.6:_HAD__Beta-PGM__Phospha"/>
    <property type="match status" value="1"/>
</dbReference>
<dbReference type="NCBIfam" id="TIGR01549">
    <property type="entry name" value="HAD-SF-IA-v1"/>
    <property type="match status" value="1"/>
</dbReference>
<dbReference type="SFLD" id="SFLDS00003">
    <property type="entry name" value="Haloacid_Dehalogenase"/>
    <property type="match status" value="1"/>
</dbReference>
<dbReference type="NCBIfam" id="TIGR01509">
    <property type="entry name" value="HAD-SF-IA-v3"/>
    <property type="match status" value="1"/>
</dbReference>
<dbReference type="InterPro" id="IPR006439">
    <property type="entry name" value="HAD-SF_hydro_IA"/>
</dbReference>
<dbReference type="SFLD" id="SFLDG01129">
    <property type="entry name" value="C1.5:_HAD__Beta-PGM__Phosphata"/>
    <property type="match status" value="1"/>
</dbReference>
<reference evidence="1 2" key="1">
    <citation type="submission" date="2020-08" db="EMBL/GenBank/DDBJ databases">
        <title>Genome sequence of Tessaracoccus defluvii JCM 17540T.</title>
        <authorList>
            <person name="Hyun D.-W."/>
            <person name="Bae J.-W."/>
        </authorList>
    </citation>
    <scope>NUCLEOTIDE SEQUENCE [LARGE SCALE GENOMIC DNA]</scope>
    <source>
        <strain evidence="1 2">JCM 17540</strain>
    </source>
</reference>
<dbReference type="RefSeq" id="WP_187720829.1">
    <property type="nucleotide sequence ID" value="NZ_BAABBL010000005.1"/>
</dbReference>
<evidence type="ECO:0000313" key="2">
    <source>
        <dbReference type="Proteomes" id="UP000516117"/>
    </source>
</evidence>
<evidence type="ECO:0000313" key="1">
    <source>
        <dbReference type="EMBL" id="QNP55700.1"/>
    </source>
</evidence>
<accession>A0A7H0H584</accession>
<gene>
    <name evidence="1" type="ORF">H9L22_16360</name>
</gene>
<dbReference type="Gene3D" id="3.40.50.1000">
    <property type="entry name" value="HAD superfamily/HAD-like"/>
    <property type="match status" value="1"/>
</dbReference>
<dbReference type="KEGG" id="tdf:H9L22_16360"/>
<dbReference type="PANTHER" id="PTHR43481:SF4">
    <property type="entry name" value="GLYCEROL-1-PHOSPHATE PHOSPHOHYDROLASE 1-RELATED"/>
    <property type="match status" value="1"/>
</dbReference>
<organism evidence="1 2">
    <name type="scientific">Tessaracoccus defluvii</name>
    <dbReference type="NCBI Taxonomy" id="1285901"/>
    <lineage>
        <taxon>Bacteria</taxon>
        <taxon>Bacillati</taxon>
        <taxon>Actinomycetota</taxon>
        <taxon>Actinomycetes</taxon>
        <taxon>Propionibacteriales</taxon>
        <taxon>Propionibacteriaceae</taxon>
        <taxon>Tessaracoccus</taxon>
    </lineage>
</organism>
<dbReference type="GO" id="GO:0050308">
    <property type="term" value="F:sugar-phosphatase activity"/>
    <property type="evidence" value="ECO:0007669"/>
    <property type="project" value="TreeGrafter"/>
</dbReference>
<name>A0A7H0H584_9ACTN</name>
<dbReference type="Pfam" id="PF00702">
    <property type="entry name" value="Hydrolase"/>
    <property type="match status" value="1"/>
</dbReference>
<sequence>MILDVDAILFDIDGTLVDSTGAVERAWQAFTAAHGIDVDTLLSVSHGRRSADTIADFLPEPEREAAVAELDALELADLDDIVPLPAVAELLTSLPRSRWAAVTSGNRVLMERRLHAAGLPAPDVLVTAEDVAEGKPHPEGFLLAARRLGFAPERCLVIEDAPPGIAAGLAAGATVLGVATSHDRGSLTDATIVVGTLEEITVTVTSQGLRVSCG</sequence>
<protein>
    <submittedName>
        <fullName evidence="1">HAD-IA family hydrolase</fullName>
    </submittedName>
</protein>
<dbReference type="Gene3D" id="1.10.150.240">
    <property type="entry name" value="Putative phosphatase, domain 2"/>
    <property type="match status" value="1"/>
</dbReference>
<dbReference type="SUPFAM" id="SSF56784">
    <property type="entry name" value="HAD-like"/>
    <property type="match status" value="1"/>
</dbReference>
<dbReference type="InterPro" id="IPR023198">
    <property type="entry name" value="PGP-like_dom2"/>
</dbReference>
<dbReference type="InterPro" id="IPR036412">
    <property type="entry name" value="HAD-like_sf"/>
</dbReference>
<proteinExistence type="predicted"/>
<dbReference type="InterPro" id="IPR051806">
    <property type="entry name" value="HAD-like_SPP"/>
</dbReference>
<dbReference type="AlphaFoldDB" id="A0A7H0H584"/>
<dbReference type="EMBL" id="CP060789">
    <property type="protein sequence ID" value="QNP55700.1"/>
    <property type="molecule type" value="Genomic_DNA"/>
</dbReference>
<keyword evidence="2" id="KW-1185">Reference proteome</keyword>
<dbReference type="PRINTS" id="PR00413">
    <property type="entry name" value="HADHALOGNASE"/>
</dbReference>
<dbReference type="InterPro" id="IPR023214">
    <property type="entry name" value="HAD_sf"/>
</dbReference>